<sequence length="60" mass="6698">MSEHKPEDVTLDEGLAKVLEAGEQLSEEHVDAMAEQAKEAARKNEQAVQAKHEQLDNSRK</sequence>
<dbReference type="RefSeq" id="WP_131866892.1">
    <property type="nucleotide sequence ID" value="NZ_SMCR01000010.1"/>
</dbReference>
<dbReference type="EMBL" id="SMCR01000010">
    <property type="protein sequence ID" value="TCV93006.1"/>
    <property type="molecule type" value="Genomic_DNA"/>
</dbReference>
<evidence type="ECO:0000313" key="3">
    <source>
        <dbReference type="Proteomes" id="UP000295719"/>
    </source>
</evidence>
<evidence type="ECO:0000256" key="1">
    <source>
        <dbReference type="SAM" id="MobiDB-lite"/>
    </source>
</evidence>
<accession>A0A4R3YL58</accession>
<gene>
    <name evidence="2" type="ORF">EDC52_11038</name>
</gene>
<dbReference type="Proteomes" id="UP000295719">
    <property type="component" value="Unassembled WGS sequence"/>
</dbReference>
<proteinExistence type="predicted"/>
<name>A0A4R3YL58_9GAMM</name>
<dbReference type="AlphaFoldDB" id="A0A4R3YL58"/>
<protein>
    <submittedName>
        <fullName evidence="2">Uncharacterized protein</fullName>
    </submittedName>
</protein>
<comment type="caution">
    <text evidence="2">The sequence shown here is derived from an EMBL/GenBank/DDBJ whole genome shotgun (WGS) entry which is preliminary data.</text>
</comment>
<organism evidence="2 3">
    <name type="scientific">Biostraticola tofi</name>
    <dbReference type="NCBI Taxonomy" id="466109"/>
    <lineage>
        <taxon>Bacteria</taxon>
        <taxon>Pseudomonadati</taxon>
        <taxon>Pseudomonadota</taxon>
        <taxon>Gammaproteobacteria</taxon>
        <taxon>Enterobacterales</taxon>
        <taxon>Bruguierivoracaceae</taxon>
        <taxon>Biostraticola</taxon>
    </lineage>
</organism>
<reference evidence="2 3" key="1">
    <citation type="submission" date="2019-03" db="EMBL/GenBank/DDBJ databases">
        <title>Genomic Encyclopedia of Type Strains, Phase IV (KMG-IV): sequencing the most valuable type-strain genomes for metagenomic binning, comparative biology and taxonomic classification.</title>
        <authorList>
            <person name="Goeker M."/>
        </authorList>
    </citation>
    <scope>NUCLEOTIDE SEQUENCE [LARGE SCALE GENOMIC DNA]</scope>
    <source>
        <strain evidence="2 3">DSM 19580</strain>
    </source>
</reference>
<feature type="region of interest" description="Disordered" evidence="1">
    <location>
        <begin position="28"/>
        <end position="60"/>
    </location>
</feature>
<evidence type="ECO:0000313" key="2">
    <source>
        <dbReference type="EMBL" id="TCV93006.1"/>
    </source>
</evidence>
<keyword evidence="3" id="KW-1185">Reference proteome</keyword>